<evidence type="ECO:0000256" key="2">
    <source>
        <dbReference type="SAM" id="Phobius"/>
    </source>
</evidence>
<evidence type="ECO:0000256" key="1">
    <source>
        <dbReference type="SAM" id="Coils"/>
    </source>
</evidence>
<evidence type="ECO:0000313" key="3">
    <source>
        <dbReference type="EMBL" id="MBI1627001.1"/>
    </source>
</evidence>
<keyword evidence="1" id="KW-0175">Coiled coil</keyword>
<keyword evidence="4" id="KW-1185">Reference proteome</keyword>
<proteinExistence type="predicted"/>
<keyword evidence="2" id="KW-0812">Transmembrane</keyword>
<dbReference type="EMBL" id="JABBCQ020000033">
    <property type="protein sequence ID" value="MBI1627001.1"/>
    <property type="molecule type" value="Genomic_DNA"/>
</dbReference>
<comment type="caution">
    <text evidence="3">The sequence shown here is derived from an EMBL/GenBank/DDBJ whole genome shotgun (WGS) entry which is preliminary data.</text>
</comment>
<protein>
    <submittedName>
        <fullName evidence="3">Uncharacterized protein</fullName>
    </submittedName>
</protein>
<gene>
    <name evidence="3" type="ORF">HF327_021250</name>
</gene>
<keyword evidence="2" id="KW-0472">Membrane</keyword>
<reference evidence="3" key="1">
    <citation type="submission" date="2020-12" db="EMBL/GenBank/DDBJ databases">
        <title>Comamonas sp. nov., isolated from stream water.</title>
        <authorList>
            <person name="Park K.-H."/>
        </authorList>
    </citation>
    <scope>NUCLEOTIDE SEQUENCE</scope>
    <source>
        <strain evidence="3">EJ-4</strain>
    </source>
</reference>
<keyword evidence="2" id="KW-1133">Transmembrane helix</keyword>
<dbReference type="AlphaFoldDB" id="A0A843B855"/>
<name>A0A843B855_9BURK</name>
<feature type="transmembrane region" description="Helical" evidence="2">
    <location>
        <begin position="21"/>
        <end position="44"/>
    </location>
</feature>
<evidence type="ECO:0000313" key="4">
    <source>
        <dbReference type="Proteomes" id="UP000530032"/>
    </source>
</evidence>
<accession>A0A843B855</accession>
<organism evidence="3 4">
    <name type="scientific">Comamonas suwonensis</name>
    <dbReference type="NCBI Taxonomy" id="2606214"/>
    <lineage>
        <taxon>Bacteria</taxon>
        <taxon>Pseudomonadati</taxon>
        <taxon>Pseudomonadota</taxon>
        <taxon>Betaproteobacteria</taxon>
        <taxon>Burkholderiales</taxon>
        <taxon>Comamonadaceae</taxon>
        <taxon>Comamonas</taxon>
    </lineage>
</organism>
<sequence>MSTNFSNASKPCRSRARSSGFGLLQVLLLISVMAGLAAMTYLQWRERSAVESSKQERQALASANRALEAFVTVMNRLPCPDINRDGEEDCVSGGQKGWLPTVTLGLAGADAGVSVGQLRYLVQRGAGANDLTLLTDSWRPLAYDEDGATYTAMRDTAPSGTYTSDVLTLTDFCQRLEVGRTTSYAVGMAGVNTSPVRSTGYALVHPGLGDANGNAGLFDGANSPADSLVEDPLRRPLLAQYDDIVLERSHASLLASLHCYPLIDSINSIALGVDVIEQVHGMREENIQDATQAIVFAALGAAMTAVETTATVLEGISDFGNAAADFALCAASLGFAVNACAAGGIHVAAGSMAGPGIALNAASLAANIAAAAMAGQAMALADGSYDLSKVCPAVDLSVALAAAEKEVNDARAAREAVEAAVTRKANELAAARIARDAAIVALRGYVRAGAVSTDIDLRVDRLMAAAGGWGTSSYERDKVDQQVQLYQDSVDNWNKQVNEYQSMKDNRVALLAQVDSDIAALDAQIAAATTAAAKAPLQKARGEKASQRVLLNDATVLQAELDKAIVERSKAQANLDASLASSITANNNFGSARATYQSTHGLLYNAGSYGRYDGAGAALLPGCIGNCISPFVDTTGNVRASIVDLFGASSLDPSLDAKYLLPVKLEKQLTALQAELDAAKTRETGVTNLYQELVAQTSSPPHCVISSGSVTPMPIARALEILLRSDQKGGMR</sequence>
<feature type="coiled-coil region" evidence="1">
    <location>
        <begin position="393"/>
        <end position="420"/>
    </location>
</feature>
<dbReference type="Proteomes" id="UP000530032">
    <property type="component" value="Unassembled WGS sequence"/>
</dbReference>